<keyword evidence="2" id="KW-1185">Reference proteome</keyword>
<dbReference type="InterPro" id="IPR011747">
    <property type="entry name" value="CHP02241"/>
</dbReference>
<name>A0ABV0KNZ8_9CYAN</name>
<dbReference type="RefSeq" id="WP_190446674.1">
    <property type="nucleotide sequence ID" value="NZ_JAMPLM010000024.1"/>
</dbReference>
<dbReference type="Proteomes" id="UP001476950">
    <property type="component" value="Unassembled WGS sequence"/>
</dbReference>
<dbReference type="PANTHER" id="PTHR38009">
    <property type="entry name" value="CONSERVED HYPOTHETICAL PHAGE TAIL PROTEIN"/>
    <property type="match status" value="1"/>
</dbReference>
<comment type="caution">
    <text evidence="1">The sequence shown here is derived from an EMBL/GenBank/DDBJ whole genome shotgun (WGS) entry which is preliminary data.</text>
</comment>
<sequence length="159" mass="17079">MAKEEVLATSKFYLEFDGIANLITKSVSGLSITLDTAGDTKPFGVRKDAAAFMQATVSGVTSATVNVEFVATVEDQSMHDWYRASHSIGGPSAGKGSSAKGARKNASLTVYNQAGEEAARWSFTGVFPKSYKTSKMEPGGSELFTEKMEFVCETCHRIK</sequence>
<dbReference type="InterPro" id="IPR010667">
    <property type="entry name" value="Phage_T4_Gp19"/>
</dbReference>
<dbReference type="EMBL" id="JAMPLM010000024">
    <property type="protein sequence ID" value="MEP1060978.1"/>
    <property type="molecule type" value="Genomic_DNA"/>
</dbReference>
<dbReference type="Pfam" id="PF06841">
    <property type="entry name" value="Phage_T4_gp19"/>
    <property type="match status" value="1"/>
</dbReference>
<gene>
    <name evidence="1" type="ORF">NDI38_21320</name>
</gene>
<evidence type="ECO:0000313" key="1">
    <source>
        <dbReference type="EMBL" id="MEP1060978.1"/>
    </source>
</evidence>
<dbReference type="PANTHER" id="PTHR38009:SF1">
    <property type="entry name" value="CONSERVED HYPOTHETICAL PHAGE TAIL PROTEIN"/>
    <property type="match status" value="1"/>
</dbReference>
<proteinExistence type="predicted"/>
<organism evidence="1 2">
    <name type="scientific">Stenomitos frigidus AS-A4</name>
    <dbReference type="NCBI Taxonomy" id="2933935"/>
    <lineage>
        <taxon>Bacteria</taxon>
        <taxon>Bacillati</taxon>
        <taxon>Cyanobacteriota</taxon>
        <taxon>Cyanophyceae</taxon>
        <taxon>Leptolyngbyales</taxon>
        <taxon>Leptolyngbyaceae</taxon>
        <taxon>Stenomitos</taxon>
    </lineage>
</organism>
<reference evidence="1 2" key="1">
    <citation type="submission" date="2022-04" db="EMBL/GenBank/DDBJ databases">
        <title>Positive selection, recombination, and allopatry shape intraspecific diversity of widespread and dominant cyanobacteria.</title>
        <authorList>
            <person name="Wei J."/>
            <person name="Shu W."/>
            <person name="Hu C."/>
        </authorList>
    </citation>
    <scope>NUCLEOTIDE SEQUENCE [LARGE SCALE GENOMIC DNA]</scope>
    <source>
        <strain evidence="1 2">AS-A4</strain>
    </source>
</reference>
<protein>
    <submittedName>
        <fullName evidence="1">Phage tail protein</fullName>
    </submittedName>
</protein>
<evidence type="ECO:0000313" key="2">
    <source>
        <dbReference type="Proteomes" id="UP001476950"/>
    </source>
</evidence>
<accession>A0ABV0KNZ8</accession>